<evidence type="ECO:0000313" key="10">
    <source>
        <dbReference type="Proteomes" id="UP000515161"/>
    </source>
</evidence>
<keyword evidence="2" id="KW-0479">Metal-binding</keyword>
<gene>
    <name evidence="11" type="primary">zc2hc1a</name>
</gene>
<feature type="compositionally biased region" description="Low complexity" evidence="8">
    <location>
        <begin position="65"/>
        <end position="80"/>
    </location>
</feature>
<feature type="compositionally biased region" description="Low complexity" evidence="8">
    <location>
        <begin position="186"/>
        <end position="198"/>
    </location>
</feature>
<evidence type="ECO:0000313" key="11">
    <source>
        <dbReference type="RefSeq" id="XP_034067922.1"/>
    </source>
</evidence>
<evidence type="ECO:0000259" key="9">
    <source>
        <dbReference type="PROSITE" id="PS52027"/>
    </source>
</evidence>
<keyword evidence="5" id="KW-0862">Zinc</keyword>
<keyword evidence="10" id="KW-1185">Reference proteome</keyword>
<reference evidence="11" key="1">
    <citation type="submission" date="2025-08" db="UniProtKB">
        <authorList>
            <consortium name="RefSeq"/>
        </authorList>
    </citation>
    <scope>IDENTIFICATION</scope>
</reference>
<evidence type="ECO:0000256" key="1">
    <source>
        <dbReference type="ARBA" id="ARBA00010843"/>
    </source>
</evidence>
<dbReference type="AlphaFoldDB" id="A0A6P8UQ42"/>
<dbReference type="InterPro" id="IPR026319">
    <property type="entry name" value="ZC2HC1A/B-like"/>
</dbReference>
<evidence type="ECO:0000256" key="3">
    <source>
        <dbReference type="ARBA" id="ARBA00022737"/>
    </source>
</evidence>
<dbReference type="KEGG" id="gacu:117543639"/>
<keyword evidence="4 7" id="KW-0863">Zinc-finger</keyword>
<protein>
    <recommendedName>
        <fullName evidence="6">Zinc finger C2HC domain-containing protein 1A</fullName>
    </recommendedName>
</protein>
<feature type="region of interest" description="Disordered" evidence="8">
    <location>
        <begin position="160"/>
        <end position="211"/>
    </location>
</feature>
<proteinExistence type="inferred from homology"/>
<evidence type="ECO:0000256" key="6">
    <source>
        <dbReference type="ARBA" id="ARBA00041098"/>
    </source>
</evidence>
<evidence type="ECO:0000256" key="4">
    <source>
        <dbReference type="ARBA" id="ARBA00022771"/>
    </source>
</evidence>
<dbReference type="RefSeq" id="XP_034067922.1">
    <property type="nucleotide sequence ID" value="XM_034212031.1"/>
</dbReference>
<keyword evidence="3" id="KW-0677">Repeat</keyword>
<dbReference type="GeneID" id="117543639"/>
<dbReference type="FunCoup" id="A0A6P8UQ42">
    <property type="interactions" value="388"/>
</dbReference>
<sequence>MMEEFEDGEAPSGEELIQCTTCKRCFFPKVLGKHAKICQKSAAKRRKVFDSGRQRAEGTDIPTLKPIKPKSQSSSSSGKAEPPKKPSNWRKKHEDFIATIRAAKGIDQVLKDGGPLPPPPPATYDPDYVQCPFCQRRFNEGAADRHMKFCQEQAARMPSKGNKLGEVKKPAARTPTKPSAPVKKVASPAMSSIPSASSRLPQRSGIGQPSGTGTAVSHLTVLYVWISSSKISSAGSLRTNPSGLTSPLLGVGSKTRGVSSGYGPARNTQSGIALNKKKVDNYISRNDNDGSDEIDNGGVKSKFCRSCGTKYPVESAKFCCECGLRRMCI</sequence>
<dbReference type="Proteomes" id="UP000515161">
    <property type="component" value="Unplaced"/>
</dbReference>
<comment type="similarity">
    <text evidence="1">Belongs to the ZC2HC1 family.</text>
</comment>
<dbReference type="PANTHER" id="PTHR13555:SF25">
    <property type="entry name" value="ZINC FINGER C2HC DOMAIN-CONTAINING PROTEIN 1A"/>
    <property type="match status" value="1"/>
</dbReference>
<feature type="domain" description="C2HC/C3H-type" evidence="9">
    <location>
        <begin position="15"/>
        <end position="44"/>
    </location>
</feature>
<dbReference type="InterPro" id="IPR049899">
    <property type="entry name" value="Znf_C2HC_C3H"/>
</dbReference>
<dbReference type="Pfam" id="PF13913">
    <property type="entry name" value="zf-C2HC_2"/>
    <property type="match status" value="2"/>
</dbReference>
<accession>A0A6P8UQ42</accession>
<dbReference type="PANTHER" id="PTHR13555">
    <property type="entry name" value="C2H2 ZINC FINGER CGI-62-RELATED"/>
    <property type="match status" value="1"/>
</dbReference>
<dbReference type="CTD" id="51101"/>
<dbReference type="OrthoDB" id="10066537at2759"/>
<dbReference type="GO" id="GO:0008270">
    <property type="term" value="F:zinc ion binding"/>
    <property type="evidence" value="ECO:0007669"/>
    <property type="project" value="UniProtKB-KW"/>
</dbReference>
<feature type="compositionally biased region" description="Polar residues" evidence="8">
    <location>
        <begin position="199"/>
        <end position="211"/>
    </location>
</feature>
<organism evidence="10 11">
    <name type="scientific">Gymnodraco acuticeps</name>
    <name type="common">Antarctic dragonfish</name>
    <dbReference type="NCBI Taxonomy" id="8218"/>
    <lineage>
        <taxon>Eukaryota</taxon>
        <taxon>Metazoa</taxon>
        <taxon>Chordata</taxon>
        <taxon>Craniata</taxon>
        <taxon>Vertebrata</taxon>
        <taxon>Euteleostomi</taxon>
        <taxon>Actinopterygii</taxon>
        <taxon>Neopterygii</taxon>
        <taxon>Teleostei</taxon>
        <taxon>Neoteleostei</taxon>
        <taxon>Acanthomorphata</taxon>
        <taxon>Eupercaria</taxon>
        <taxon>Perciformes</taxon>
        <taxon>Notothenioidei</taxon>
        <taxon>Bathydraconidae</taxon>
        <taxon>Gymnodraco</taxon>
    </lineage>
</organism>
<evidence type="ECO:0000256" key="7">
    <source>
        <dbReference type="PROSITE-ProRule" id="PRU01371"/>
    </source>
</evidence>
<feature type="domain" description="C2HC/C3H-type" evidence="9">
    <location>
        <begin position="127"/>
        <end position="156"/>
    </location>
</feature>
<name>A0A6P8UQ42_GYMAC</name>
<evidence type="ECO:0000256" key="5">
    <source>
        <dbReference type="ARBA" id="ARBA00022833"/>
    </source>
</evidence>
<dbReference type="InParanoid" id="A0A6P8UQ42"/>
<dbReference type="PROSITE" id="PS52027">
    <property type="entry name" value="ZF_C2HC_C3H"/>
    <property type="match status" value="2"/>
</dbReference>
<feature type="compositionally biased region" description="Basic and acidic residues" evidence="8">
    <location>
        <begin position="48"/>
        <end position="58"/>
    </location>
</feature>
<feature type="region of interest" description="Disordered" evidence="8">
    <location>
        <begin position="40"/>
        <end position="91"/>
    </location>
</feature>
<evidence type="ECO:0000256" key="8">
    <source>
        <dbReference type="SAM" id="MobiDB-lite"/>
    </source>
</evidence>
<evidence type="ECO:0000256" key="2">
    <source>
        <dbReference type="ARBA" id="ARBA00022723"/>
    </source>
</evidence>